<dbReference type="RefSeq" id="WP_220806744.1">
    <property type="nucleotide sequence ID" value="NZ_BPMK01000002.1"/>
</dbReference>
<protein>
    <recommendedName>
        <fullName evidence="3">Lipoprotein</fullName>
    </recommendedName>
</protein>
<organism evidence="1 2">
    <name type="scientific">Noviherbaspirillum aridicola</name>
    <dbReference type="NCBI Taxonomy" id="2849687"/>
    <lineage>
        <taxon>Bacteria</taxon>
        <taxon>Pseudomonadati</taxon>
        <taxon>Pseudomonadota</taxon>
        <taxon>Betaproteobacteria</taxon>
        <taxon>Burkholderiales</taxon>
        <taxon>Oxalobacteraceae</taxon>
        <taxon>Noviherbaspirillum</taxon>
    </lineage>
</organism>
<evidence type="ECO:0000313" key="2">
    <source>
        <dbReference type="Proteomes" id="UP000887222"/>
    </source>
</evidence>
<proteinExistence type="predicted"/>
<keyword evidence="2" id="KW-1185">Reference proteome</keyword>
<comment type="caution">
    <text evidence="1">The sequence shown here is derived from an EMBL/GenBank/DDBJ whole genome shotgun (WGS) entry which is preliminary data.</text>
</comment>
<dbReference type="Proteomes" id="UP000887222">
    <property type="component" value="Unassembled WGS sequence"/>
</dbReference>
<reference evidence="1 2" key="1">
    <citation type="journal article" date="2022" name="Int. J. Syst. Evol. Microbiol.">
        <title>Noviherbaspirillum aridicola sp. nov., isolated from an arid soil in Pakistan.</title>
        <authorList>
            <person name="Khan I.U."/>
            <person name="Saqib M."/>
            <person name="Amin A."/>
            <person name="Hussain F."/>
            <person name="Li L."/>
            <person name="Liu Y.H."/>
            <person name="Fang B.Z."/>
            <person name="Ahmed I."/>
            <person name="Li W.J."/>
        </authorList>
    </citation>
    <scope>NUCLEOTIDE SEQUENCE [LARGE SCALE GENOMIC DNA]</scope>
    <source>
        <strain evidence="1 2">NCCP-691</strain>
    </source>
</reference>
<sequence length="303" mass="34387">MQDEEIEISRNGGRRDGTFCPARREGRRKWAPTAALVFVSASAAAPLEHVEGVGSEMHSLRYESSGCGKSWRRNDLDKWLKTDFSWIPAKNEMPYSVDGSRNYLVTEREYAVEVAALKEEIGKNGVGHFSSFDLERRVRSDQMTWLDIDGDQLCDFIGWNFTYDGVGARGEQGGTKYYVFLRRGEGFKLVDYSDNSTSRWAGSQQPDAIIALWVHGDNRPFLVARSELSFISGENIGVIDKVDSDQVQYRSALRWDARQGSWEKFDSQRARDYGSAIARFMLESHPPGETRCISTPLRCELPR</sequence>
<evidence type="ECO:0008006" key="3">
    <source>
        <dbReference type="Google" id="ProtNLM"/>
    </source>
</evidence>
<gene>
    <name evidence="1" type="ORF">NCCP691_05870</name>
</gene>
<name>A0ABQ4Q089_9BURK</name>
<accession>A0ABQ4Q089</accession>
<evidence type="ECO:0000313" key="1">
    <source>
        <dbReference type="EMBL" id="GIZ50573.1"/>
    </source>
</evidence>
<dbReference type="EMBL" id="BPMK01000002">
    <property type="protein sequence ID" value="GIZ50573.1"/>
    <property type="molecule type" value="Genomic_DNA"/>
</dbReference>